<proteinExistence type="predicted"/>
<dbReference type="AlphaFoldDB" id="A0ABD1XPW2"/>
<evidence type="ECO:0000313" key="3">
    <source>
        <dbReference type="Proteomes" id="UP001605036"/>
    </source>
</evidence>
<organism evidence="2 3">
    <name type="scientific">Riccia fluitans</name>
    <dbReference type="NCBI Taxonomy" id="41844"/>
    <lineage>
        <taxon>Eukaryota</taxon>
        <taxon>Viridiplantae</taxon>
        <taxon>Streptophyta</taxon>
        <taxon>Embryophyta</taxon>
        <taxon>Marchantiophyta</taxon>
        <taxon>Marchantiopsida</taxon>
        <taxon>Marchantiidae</taxon>
        <taxon>Marchantiales</taxon>
        <taxon>Ricciaceae</taxon>
        <taxon>Riccia</taxon>
    </lineage>
</organism>
<reference evidence="2 3" key="1">
    <citation type="submission" date="2024-09" db="EMBL/GenBank/DDBJ databases">
        <title>Chromosome-scale assembly of Riccia fluitans.</title>
        <authorList>
            <person name="Paukszto L."/>
            <person name="Sawicki J."/>
            <person name="Karawczyk K."/>
            <person name="Piernik-Szablinska J."/>
            <person name="Szczecinska M."/>
            <person name="Mazdziarz M."/>
        </authorList>
    </citation>
    <scope>NUCLEOTIDE SEQUENCE [LARGE SCALE GENOMIC DNA]</scope>
    <source>
        <strain evidence="2">Rf_01</strain>
        <tissue evidence="2">Aerial parts of the thallus</tissue>
    </source>
</reference>
<keyword evidence="3" id="KW-1185">Reference proteome</keyword>
<protein>
    <submittedName>
        <fullName evidence="2">Uncharacterized protein</fullName>
    </submittedName>
</protein>
<comment type="caution">
    <text evidence="2">The sequence shown here is derived from an EMBL/GenBank/DDBJ whole genome shotgun (WGS) entry which is preliminary data.</text>
</comment>
<dbReference type="EMBL" id="JBHFFA010000007">
    <property type="protein sequence ID" value="KAL2610988.1"/>
    <property type="molecule type" value="Genomic_DNA"/>
</dbReference>
<dbReference type="Proteomes" id="UP001605036">
    <property type="component" value="Unassembled WGS sequence"/>
</dbReference>
<evidence type="ECO:0000256" key="1">
    <source>
        <dbReference type="SAM" id="Phobius"/>
    </source>
</evidence>
<keyword evidence="1" id="KW-0472">Membrane</keyword>
<evidence type="ECO:0000313" key="2">
    <source>
        <dbReference type="EMBL" id="KAL2610988.1"/>
    </source>
</evidence>
<gene>
    <name evidence="2" type="ORF">R1flu_022680</name>
</gene>
<sequence>MVARPASARPPMALRPTRLFSEENGVNTHVILFLRLASSLSNEFSIDRAATIDSTFSEDVSPLLRDIPRSGYQPPGLPSEALGSRGRVGLMASGLAFTGALLRSSATAVDGGEGVWANSSLGNDSDQSLIPTPRKEWGGCVRSVRGIPGIDGNPDGSSNSEFLMIVFPPICHRWVRGFSSFVCKFLVASLGLPATLDFLLMRGCIRSRPADGRRFGFLMVLSFPACYFSCVFVVLLFPEFSPVVILRGLCSASHPTLIRARRGSALIRTPSDVRDPPSEDSHSVSFEGPLGFVTDLSLLCPVSIGSFASDSPSVSFIMIPPSLHSVTS</sequence>
<accession>A0ABD1XPW2</accession>
<keyword evidence="1" id="KW-0812">Transmembrane</keyword>
<feature type="transmembrane region" description="Helical" evidence="1">
    <location>
        <begin position="217"/>
        <end position="237"/>
    </location>
</feature>
<keyword evidence="1" id="KW-1133">Transmembrane helix</keyword>
<name>A0ABD1XPW2_9MARC</name>